<evidence type="ECO:0000259" key="6">
    <source>
        <dbReference type="Pfam" id="PF25954"/>
    </source>
</evidence>
<dbReference type="Gene3D" id="2.40.50.100">
    <property type="match status" value="1"/>
</dbReference>
<dbReference type="InterPro" id="IPR058625">
    <property type="entry name" value="MdtA-like_BSH"/>
</dbReference>
<sequence>MSLPRVFLYLLPALLALSACSHEQAVPPSTPLADVPFATATVSSTAAQRERVWDGVVEAVNQATLSAQTAGRVLELPFDVNDYVNAGEVVVRFTDVEQAAAQRQAEAALRAAEAGFAEADAEFRRIEEVYGRKLVSRAQFDQATARRAAAQAQLQATQAARKAAEEQLDYTVVKAPYSGIVTARHVEVGETVRPGQPLISGLSLNQLRLNVQIPQSDVTAIRQHGKAALLLPQGRRVEASKVTVFPYADPSTHSFSVRVELPEAETGLTPGMTVKVAFALGTESRMLIPASALLQRSEVSAVYVVGEAAVKLRQLRLGHRFEDQVEVLSGLSEGERIALDPLAALQFAADRRRGADHD</sequence>
<dbReference type="RefSeq" id="WP_192028219.1">
    <property type="nucleotide sequence ID" value="NZ_JACYTR010000005.1"/>
</dbReference>
<keyword evidence="2" id="KW-0175">Coiled coil</keyword>
<reference evidence="8 9" key="1">
    <citation type="submission" date="2020-09" db="EMBL/GenBank/DDBJ databases">
        <title>Pseudoxanthomonas sp. CAU 1598 isolated from sand of Yaerae Beach.</title>
        <authorList>
            <person name="Kim W."/>
        </authorList>
    </citation>
    <scope>NUCLEOTIDE SEQUENCE [LARGE SCALE GENOMIC DNA]</scope>
    <source>
        <strain evidence="8 9">CAU 1598</strain>
    </source>
</reference>
<feature type="coiled-coil region" evidence="2">
    <location>
        <begin position="140"/>
        <end position="167"/>
    </location>
</feature>
<evidence type="ECO:0000256" key="3">
    <source>
        <dbReference type="SAM" id="SignalP"/>
    </source>
</evidence>
<dbReference type="Proteomes" id="UP000613768">
    <property type="component" value="Unassembled WGS sequence"/>
</dbReference>
<comment type="caution">
    <text evidence="8">The sequence shown here is derived from an EMBL/GenBank/DDBJ whole genome shotgun (WGS) entry which is preliminary data.</text>
</comment>
<dbReference type="AlphaFoldDB" id="A0AAW3ZFD9"/>
<protein>
    <submittedName>
        <fullName evidence="8">Efflux RND transporter periplasmic adaptor subunit</fullName>
    </submittedName>
</protein>
<proteinExistence type="inferred from homology"/>
<feature type="domain" description="Multidrug resistance protein MdtA-like barrel-sandwich hybrid" evidence="5">
    <location>
        <begin position="61"/>
        <end position="197"/>
    </location>
</feature>
<dbReference type="NCBIfam" id="TIGR01730">
    <property type="entry name" value="RND_mfp"/>
    <property type="match status" value="1"/>
</dbReference>
<evidence type="ECO:0000259" key="4">
    <source>
        <dbReference type="Pfam" id="PF25876"/>
    </source>
</evidence>
<feature type="chain" id="PRO_5043531586" evidence="3">
    <location>
        <begin position="26"/>
        <end position="358"/>
    </location>
</feature>
<dbReference type="InterPro" id="IPR058649">
    <property type="entry name" value="CzcB_C"/>
</dbReference>
<feature type="domain" description="Multidrug resistance protein MdtA-like alpha-helical hairpin" evidence="4">
    <location>
        <begin position="103"/>
        <end position="171"/>
    </location>
</feature>
<feature type="domain" description="CzcB-like C-terminal circularly permuted SH3-like" evidence="7">
    <location>
        <begin position="288"/>
        <end position="339"/>
    </location>
</feature>
<dbReference type="Pfam" id="PF25975">
    <property type="entry name" value="CzcB_C"/>
    <property type="match status" value="1"/>
</dbReference>
<dbReference type="Gene3D" id="1.10.287.470">
    <property type="entry name" value="Helix hairpin bin"/>
    <property type="match status" value="1"/>
</dbReference>
<dbReference type="InterPro" id="IPR058792">
    <property type="entry name" value="Beta-barrel_RND_2"/>
</dbReference>
<evidence type="ECO:0000256" key="1">
    <source>
        <dbReference type="ARBA" id="ARBA00009477"/>
    </source>
</evidence>
<evidence type="ECO:0000313" key="9">
    <source>
        <dbReference type="Proteomes" id="UP000613768"/>
    </source>
</evidence>
<dbReference type="EMBL" id="JACYTR010000005">
    <property type="protein sequence ID" value="MBD8524868.1"/>
    <property type="molecule type" value="Genomic_DNA"/>
</dbReference>
<gene>
    <name evidence="8" type="ORF">IFO71_03845</name>
</gene>
<dbReference type="InterPro" id="IPR006143">
    <property type="entry name" value="RND_pump_MFP"/>
</dbReference>
<dbReference type="PANTHER" id="PTHR30469:SF18">
    <property type="entry name" value="RESISTANCE-NODULATION-CELL DIVISION (RND) EFFLUX MEMBRANE FUSION PROTEIN-RELATED"/>
    <property type="match status" value="1"/>
</dbReference>
<dbReference type="Pfam" id="PF25876">
    <property type="entry name" value="HH_MFP_RND"/>
    <property type="match status" value="1"/>
</dbReference>
<name>A0AAW3ZFD9_9GAMM</name>
<feature type="signal peptide" evidence="3">
    <location>
        <begin position="1"/>
        <end position="25"/>
    </location>
</feature>
<evidence type="ECO:0000259" key="7">
    <source>
        <dbReference type="Pfam" id="PF25975"/>
    </source>
</evidence>
<feature type="domain" description="CusB-like beta-barrel" evidence="6">
    <location>
        <begin position="209"/>
        <end position="279"/>
    </location>
</feature>
<dbReference type="Gene3D" id="2.40.420.20">
    <property type="match status" value="1"/>
</dbReference>
<evidence type="ECO:0000256" key="2">
    <source>
        <dbReference type="SAM" id="Coils"/>
    </source>
</evidence>
<dbReference type="InterPro" id="IPR058624">
    <property type="entry name" value="MdtA-like_HH"/>
</dbReference>
<dbReference type="PANTHER" id="PTHR30469">
    <property type="entry name" value="MULTIDRUG RESISTANCE PROTEIN MDTA"/>
    <property type="match status" value="1"/>
</dbReference>
<keyword evidence="3" id="KW-0732">Signal</keyword>
<accession>A0AAW3ZFD9</accession>
<comment type="similarity">
    <text evidence="1">Belongs to the membrane fusion protein (MFP) (TC 8.A.1) family.</text>
</comment>
<dbReference type="SUPFAM" id="SSF111369">
    <property type="entry name" value="HlyD-like secretion proteins"/>
    <property type="match status" value="1"/>
</dbReference>
<dbReference type="Pfam" id="PF25954">
    <property type="entry name" value="Beta-barrel_RND_2"/>
    <property type="match status" value="1"/>
</dbReference>
<evidence type="ECO:0000259" key="5">
    <source>
        <dbReference type="Pfam" id="PF25917"/>
    </source>
</evidence>
<evidence type="ECO:0000313" key="8">
    <source>
        <dbReference type="EMBL" id="MBD8524868.1"/>
    </source>
</evidence>
<keyword evidence="9" id="KW-1185">Reference proteome</keyword>
<dbReference type="PROSITE" id="PS51257">
    <property type="entry name" value="PROKAR_LIPOPROTEIN"/>
    <property type="match status" value="1"/>
</dbReference>
<dbReference type="GO" id="GO:1990281">
    <property type="term" value="C:efflux pump complex"/>
    <property type="evidence" value="ECO:0007669"/>
    <property type="project" value="TreeGrafter"/>
</dbReference>
<dbReference type="GO" id="GO:0015562">
    <property type="term" value="F:efflux transmembrane transporter activity"/>
    <property type="evidence" value="ECO:0007669"/>
    <property type="project" value="TreeGrafter"/>
</dbReference>
<organism evidence="8 9">
    <name type="scientific">Pseudomarimonas arenosa</name>
    <dbReference type="NCBI Taxonomy" id="2774145"/>
    <lineage>
        <taxon>Bacteria</taxon>
        <taxon>Pseudomonadati</taxon>
        <taxon>Pseudomonadota</taxon>
        <taxon>Gammaproteobacteria</taxon>
        <taxon>Lysobacterales</taxon>
        <taxon>Lysobacteraceae</taxon>
        <taxon>Pseudomarimonas</taxon>
    </lineage>
</organism>
<dbReference type="Pfam" id="PF25917">
    <property type="entry name" value="BSH_RND"/>
    <property type="match status" value="1"/>
</dbReference>
<dbReference type="Gene3D" id="2.40.30.170">
    <property type="match status" value="1"/>
</dbReference>